<keyword evidence="2" id="KW-0193">Cuticle</keyword>
<evidence type="ECO:0000256" key="4">
    <source>
        <dbReference type="ARBA" id="ARBA00022692"/>
    </source>
</evidence>
<dbReference type="PANTHER" id="PTHR22907">
    <property type="entry name" value="GH04558P"/>
    <property type="match status" value="1"/>
</dbReference>
<dbReference type="GO" id="GO:0005886">
    <property type="term" value="C:plasma membrane"/>
    <property type="evidence" value="ECO:0007669"/>
    <property type="project" value="UniProtKB-SubCell"/>
</dbReference>
<evidence type="ECO:0000256" key="7">
    <source>
        <dbReference type="ARBA" id="ARBA00023136"/>
    </source>
</evidence>
<feature type="domain" description="ZP" evidence="8">
    <location>
        <begin position="110"/>
        <end position="354"/>
    </location>
</feature>
<dbReference type="Gene3D" id="2.60.40.3210">
    <property type="entry name" value="Zona pellucida, ZP-N domain"/>
    <property type="match status" value="1"/>
</dbReference>
<name>A0A9D4PQ27_RHISA</name>
<reference evidence="9" key="2">
    <citation type="submission" date="2021-09" db="EMBL/GenBank/DDBJ databases">
        <authorList>
            <person name="Jia N."/>
            <person name="Wang J."/>
            <person name="Shi W."/>
            <person name="Du L."/>
            <person name="Sun Y."/>
            <person name="Zhan W."/>
            <person name="Jiang J."/>
            <person name="Wang Q."/>
            <person name="Zhang B."/>
            <person name="Ji P."/>
            <person name="Sakyi L.B."/>
            <person name="Cui X."/>
            <person name="Yuan T."/>
            <person name="Jiang B."/>
            <person name="Yang W."/>
            <person name="Lam T.T.-Y."/>
            <person name="Chang Q."/>
            <person name="Ding S."/>
            <person name="Wang X."/>
            <person name="Zhu J."/>
            <person name="Ruan X."/>
            <person name="Zhao L."/>
            <person name="Wei J."/>
            <person name="Que T."/>
            <person name="Du C."/>
            <person name="Cheng J."/>
            <person name="Dai P."/>
            <person name="Han X."/>
            <person name="Huang E."/>
            <person name="Gao Y."/>
            <person name="Liu J."/>
            <person name="Shao H."/>
            <person name="Ye R."/>
            <person name="Li L."/>
            <person name="Wei W."/>
            <person name="Wang X."/>
            <person name="Wang C."/>
            <person name="Huo Q."/>
            <person name="Li W."/>
            <person name="Guo W."/>
            <person name="Chen H."/>
            <person name="Chen S."/>
            <person name="Zhou L."/>
            <person name="Zhou L."/>
            <person name="Ni X."/>
            <person name="Tian J."/>
            <person name="Zhou Y."/>
            <person name="Sheng Y."/>
            <person name="Liu T."/>
            <person name="Pan Y."/>
            <person name="Xia L."/>
            <person name="Li J."/>
            <person name="Zhao F."/>
            <person name="Cao W."/>
        </authorList>
    </citation>
    <scope>NUCLEOTIDE SEQUENCE</scope>
    <source>
        <strain evidence="9">Rsan-2018</strain>
        <tissue evidence="9">Larvae</tissue>
    </source>
</reference>
<keyword evidence="7" id="KW-0472">Membrane</keyword>
<evidence type="ECO:0000256" key="2">
    <source>
        <dbReference type="ARBA" id="ARBA00022460"/>
    </source>
</evidence>
<dbReference type="InterPro" id="IPR051962">
    <property type="entry name" value="Cuticlin"/>
</dbReference>
<keyword evidence="4" id="KW-0812">Transmembrane</keyword>
<organism evidence="9 10">
    <name type="scientific">Rhipicephalus sanguineus</name>
    <name type="common">Brown dog tick</name>
    <name type="synonym">Ixodes sanguineus</name>
    <dbReference type="NCBI Taxonomy" id="34632"/>
    <lineage>
        <taxon>Eukaryota</taxon>
        <taxon>Metazoa</taxon>
        <taxon>Ecdysozoa</taxon>
        <taxon>Arthropoda</taxon>
        <taxon>Chelicerata</taxon>
        <taxon>Arachnida</taxon>
        <taxon>Acari</taxon>
        <taxon>Parasitiformes</taxon>
        <taxon>Ixodida</taxon>
        <taxon>Ixodoidea</taxon>
        <taxon>Ixodidae</taxon>
        <taxon>Rhipicephalinae</taxon>
        <taxon>Rhipicephalus</taxon>
        <taxon>Rhipicephalus</taxon>
    </lineage>
</organism>
<evidence type="ECO:0000256" key="1">
    <source>
        <dbReference type="ARBA" id="ARBA00004251"/>
    </source>
</evidence>
<dbReference type="GO" id="GO:0042302">
    <property type="term" value="F:structural constituent of cuticle"/>
    <property type="evidence" value="ECO:0007669"/>
    <property type="project" value="UniProtKB-KW"/>
</dbReference>
<dbReference type="InterPro" id="IPR001507">
    <property type="entry name" value="ZP_dom"/>
</dbReference>
<keyword evidence="6" id="KW-1133">Transmembrane helix</keyword>
<dbReference type="InterPro" id="IPR057475">
    <property type="entry name" value="CUT_C"/>
</dbReference>
<gene>
    <name evidence="9" type="ORF">HPB52_003090</name>
</gene>
<dbReference type="EMBL" id="JABSTV010001251">
    <property type="protein sequence ID" value="KAH7950907.1"/>
    <property type="molecule type" value="Genomic_DNA"/>
</dbReference>
<evidence type="ECO:0000313" key="9">
    <source>
        <dbReference type="EMBL" id="KAH7950907.1"/>
    </source>
</evidence>
<dbReference type="Pfam" id="PF25057">
    <property type="entry name" value="CUT_N"/>
    <property type="match status" value="1"/>
</dbReference>
<dbReference type="Pfam" id="PF25301">
    <property type="entry name" value="CUT_C"/>
    <property type="match status" value="1"/>
</dbReference>
<evidence type="ECO:0000256" key="5">
    <source>
        <dbReference type="ARBA" id="ARBA00022729"/>
    </source>
</evidence>
<dbReference type="Gene3D" id="2.60.40.4100">
    <property type="entry name" value="Zona pellucida, ZP-C domain"/>
    <property type="match status" value="1"/>
</dbReference>
<dbReference type="SMART" id="SM00241">
    <property type="entry name" value="ZP"/>
    <property type="match status" value="1"/>
</dbReference>
<accession>A0A9D4PQ27</accession>
<evidence type="ECO:0000259" key="8">
    <source>
        <dbReference type="PROSITE" id="PS51034"/>
    </source>
</evidence>
<dbReference type="VEuPathDB" id="VectorBase:RSAN_027841"/>
<dbReference type="Proteomes" id="UP000821837">
    <property type="component" value="Chromosome 5"/>
</dbReference>
<sequence length="373" mass="41669">MQNRFATTDGDAFRLFIHYRLKGGQTIKDYYDEKKRLGSLADLKECHIISGLTDGVPPDVELALAGLSFTSSSEWLAAAQRVETSLKRDVMRAPNFFLTEGGEASDVNIECNSNNIQVTLEATHDFNGMIYPKGLSKNSTCMAEYSNVRDKIVYTLPLRSCNTMSTEVDEGVEYFNTVVVQPHRKLVTNQGRGFHIRCRYQTKEKTITNFFNVSMLGTTPLVATAPMPGCSMKIFVGDSEEEVIAENVKIGDPLTLVISIDYQETYGMRVTNCLVRDGLNWGEQPLINNEGCPVDSEILGPFEYTMNKTRASVTFQAHKFPYTSSVYYQCNVRLCLKSSGGCDDVVCVPSGPFRGRRNFGLSFHGFNYQKLAL</sequence>
<reference evidence="9" key="1">
    <citation type="journal article" date="2020" name="Cell">
        <title>Large-Scale Comparative Analyses of Tick Genomes Elucidate Their Genetic Diversity and Vector Capacities.</title>
        <authorList>
            <consortium name="Tick Genome and Microbiome Consortium (TIGMIC)"/>
            <person name="Jia N."/>
            <person name="Wang J."/>
            <person name="Shi W."/>
            <person name="Du L."/>
            <person name="Sun Y."/>
            <person name="Zhan W."/>
            <person name="Jiang J.F."/>
            <person name="Wang Q."/>
            <person name="Zhang B."/>
            <person name="Ji P."/>
            <person name="Bell-Sakyi L."/>
            <person name="Cui X.M."/>
            <person name="Yuan T.T."/>
            <person name="Jiang B.G."/>
            <person name="Yang W.F."/>
            <person name="Lam T.T."/>
            <person name="Chang Q.C."/>
            <person name="Ding S.J."/>
            <person name="Wang X.J."/>
            <person name="Zhu J.G."/>
            <person name="Ruan X.D."/>
            <person name="Zhao L."/>
            <person name="Wei J.T."/>
            <person name="Ye R.Z."/>
            <person name="Que T.C."/>
            <person name="Du C.H."/>
            <person name="Zhou Y.H."/>
            <person name="Cheng J.X."/>
            <person name="Dai P.F."/>
            <person name="Guo W.B."/>
            <person name="Han X.H."/>
            <person name="Huang E.J."/>
            <person name="Li L.F."/>
            <person name="Wei W."/>
            <person name="Gao Y.C."/>
            <person name="Liu J.Z."/>
            <person name="Shao H.Z."/>
            <person name="Wang X."/>
            <person name="Wang C.C."/>
            <person name="Yang T.C."/>
            <person name="Huo Q.B."/>
            <person name="Li W."/>
            <person name="Chen H.Y."/>
            <person name="Chen S.E."/>
            <person name="Zhou L.G."/>
            <person name="Ni X.B."/>
            <person name="Tian J.H."/>
            <person name="Sheng Y."/>
            <person name="Liu T."/>
            <person name="Pan Y.S."/>
            <person name="Xia L.Y."/>
            <person name="Li J."/>
            <person name="Zhao F."/>
            <person name="Cao W.C."/>
        </authorList>
    </citation>
    <scope>NUCLEOTIDE SEQUENCE</scope>
    <source>
        <strain evidence="9">Rsan-2018</strain>
    </source>
</reference>
<dbReference type="PROSITE" id="PS51034">
    <property type="entry name" value="ZP_2"/>
    <property type="match status" value="1"/>
</dbReference>
<dbReference type="InterPro" id="IPR056953">
    <property type="entry name" value="CUT_N"/>
</dbReference>
<comment type="subcellular location">
    <subcellularLocation>
        <location evidence="1">Cell membrane</location>
        <topology evidence="1">Single-pass type I membrane protein</topology>
    </subcellularLocation>
</comment>
<dbReference type="InterPro" id="IPR042235">
    <property type="entry name" value="ZP-C_dom"/>
</dbReference>
<keyword evidence="5" id="KW-0732">Signal</keyword>
<keyword evidence="3" id="KW-1003">Cell membrane</keyword>
<comment type="caution">
    <text evidence="9">The sequence shown here is derived from an EMBL/GenBank/DDBJ whole genome shotgun (WGS) entry which is preliminary data.</text>
</comment>
<evidence type="ECO:0000256" key="6">
    <source>
        <dbReference type="ARBA" id="ARBA00022989"/>
    </source>
</evidence>
<proteinExistence type="predicted"/>
<protein>
    <recommendedName>
        <fullName evidence="8">ZP domain-containing protein</fullName>
    </recommendedName>
</protein>
<evidence type="ECO:0000256" key="3">
    <source>
        <dbReference type="ARBA" id="ARBA00022475"/>
    </source>
</evidence>
<keyword evidence="10" id="KW-1185">Reference proteome</keyword>
<evidence type="ECO:0000313" key="10">
    <source>
        <dbReference type="Proteomes" id="UP000821837"/>
    </source>
</evidence>
<dbReference type="AlphaFoldDB" id="A0A9D4PQ27"/>
<dbReference type="PANTHER" id="PTHR22907:SF54">
    <property type="entry name" value="GH04558P"/>
    <property type="match status" value="1"/>
</dbReference>